<evidence type="ECO:0000313" key="7">
    <source>
        <dbReference type="Proteomes" id="UP000324629"/>
    </source>
</evidence>
<evidence type="ECO:0000256" key="4">
    <source>
        <dbReference type="ARBA" id="ARBA00022614"/>
    </source>
</evidence>
<dbReference type="InterPro" id="IPR032675">
    <property type="entry name" value="LRR_dom_sf"/>
</dbReference>
<evidence type="ECO:0000256" key="5">
    <source>
        <dbReference type="ARBA" id="ARBA00022737"/>
    </source>
</evidence>
<dbReference type="Pfam" id="PF14580">
    <property type="entry name" value="LRR_9"/>
    <property type="match status" value="1"/>
</dbReference>
<dbReference type="PANTHER" id="PTHR46545:SF1">
    <property type="entry name" value="LEUCINE-RICH REPEAT-CONTAINING PROTEIN 51"/>
    <property type="match status" value="1"/>
</dbReference>
<organism evidence="6 7">
    <name type="scientific">Paragonimus westermani</name>
    <dbReference type="NCBI Taxonomy" id="34504"/>
    <lineage>
        <taxon>Eukaryota</taxon>
        <taxon>Metazoa</taxon>
        <taxon>Spiralia</taxon>
        <taxon>Lophotrochozoa</taxon>
        <taxon>Platyhelminthes</taxon>
        <taxon>Trematoda</taxon>
        <taxon>Digenea</taxon>
        <taxon>Plagiorchiida</taxon>
        <taxon>Troglotremata</taxon>
        <taxon>Troglotrematidae</taxon>
        <taxon>Paragonimus</taxon>
    </lineage>
</organism>
<keyword evidence="4" id="KW-0433">Leucine-rich repeat</keyword>
<keyword evidence="7" id="KW-1185">Reference proteome</keyword>
<dbReference type="GO" id="GO:0005737">
    <property type="term" value="C:cytoplasm"/>
    <property type="evidence" value="ECO:0007669"/>
    <property type="project" value="UniProtKB-SubCell"/>
</dbReference>
<evidence type="ECO:0000256" key="2">
    <source>
        <dbReference type="ARBA" id="ARBA00014223"/>
    </source>
</evidence>
<dbReference type="PROSITE" id="PS51450">
    <property type="entry name" value="LRR"/>
    <property type="match status" value="1"/>
</dbReference>
<comment type="subcellular location">
    <subcellularLocation>
        <location evidence="1">Cytoplasm</location>
    </subcellularLocation>
</comment>
<keyword evidence="5" id="KW-0677">Repeat</keyword>
<reference evidence="6 7" key="1">
    <citation type="journal article" date="2019" name="Gigascience">
        <title>Whole-genome sequence of the oriental lung fluke Paragonimus westermani.</title>
        <authorList>
            <person name="Oey H."/>
            <person name="Zakrzewski M."/>
            <person name="Narain K."/>
            <person name="Devi K.R."/>
            <person name="Agatsuma T."/>
            <person name="Nawaratna S."/>
            <person name="Gobert G.N."/>
            <person name="Jones M.K."/>
            <person name="Ragan M.A."/>
            <person name="McManus D.P."/>
            <person name="Krause L."/>
        </authorList>
    </citation>
    <scope>NUCLEOTIDE SEQUENCE [LARGE SCALE GENOMIC DNA]</scope>
    <source>
        <strain evidence="6 7">IND2009</strain>
    </source>
</reference>
<accession>A0A5J4NEV6</accession>
<evidence type="ECO:0000256" key="3">
    <source>
        <dbReference type="ARBA" id="ARBA00022490"/>
    </source>
</evidence>
<dbReference type="Gene3D" id="3.80.10.10">
    <property type="entry name" value="Ribonuclease Inhibitor"/>
    <property type="match status" value="1"/>
</dbReference>
<proteinExistence type="predicted"/>
<dbReference type="SUPFAM" id="SSF52058">
    <property type="entry name" value="L domain-like"/>
    <property type="match status" value="1"/>
</dbReference>
<evidence type="ECO:0000313" key="6">
    <source>
        <dbReference type="EMBL" id="KAA3673983.1"/>
    </source>
</evidence>
<name>A0A5J4NEV6_9TREM</name>
<keyword evidence="3" id="KW-0963">Cytoplasm</keyword>
<evidence type="ECO:0000256" key="1">
    <source>
        <dbReference type="ARBA" id="ARBA00004496"/>
    </source>
</evidence>
<sequence length="200" mass="22855">MLRHPRFPRIGMNIEELRDDAAPNLRLIEVIFKLSDMEEEILKCEPRICTGLPLKCPKTKGGKWLTRTLKATNNQLEDMTEIPEVVAELFGCYDWITWLDLSCNKIASVAPTIKRLSSLKLLYLHGNQIRSLQDVQKLSSLPKLSKLTLHGNPVEREKNYFHLVLTMLPNLVSLDFTGISRADHETGKALKRAGTRHKKQ</sequence>
<dbReference type="AlphaFoldDB" id="A0A5J4NEV6"/>
<gene>
    <name evidence="6" type="ORF">DEA37_0010239</name>
</gene>
<protein>
    <recommendedName>
        <fullName evidence="2">Leucine-rich repeat-containing protein 51</fullName>
    </recommendedName>
</protein>
<dbReference type="PANTHER" id="PTHR46545">
    <property type="entry name" value="LEUCINE-RICH REPEAT-CONTAINING PROTEIN 51"/>
    <property type="match status" value="1"/>
</dbReference>
<comment type="caution">
    <text evidence="6">The sequence shown here is derived from an EMBL/GenBank/DDBJ whole genome shotgun (WGS) entry which is preliminary data.</text>
</comment>
<dbReference type="EMBL" id="QNGE01003488">
    <property type="protein sequence ID" value="KAA3673983.1"/>
    <property type="molecule type" value="Genomic_DNA"/>
</dbReference>
<dbReference type="Proteomes" id="UP000324629">
    <property type="component" value="Unassembled WGS sequence"/>
</dbReference>
<dbReference type="InterPro" id="IPR001611">
    <property type="entry name" value="Leu-rich_rpt"/>
</dbReference>